<evidence type="ECO:0000259" key="3">
    <source>
        <dbReference type="SMART" id="SM00415"/>
    </source>
</evidence>
<keyword evidence="1" id="KW-0238">DNA-binding</keyword>
<dbReference type="Pfam" id="PF00447">
    <property type="entry name" value="HSF_DNA-bind"/>
    <property type="match status" value="1"/>
</dbReference>
<name>A0A3G5AHN8_9VIRU</name>
<organism evidence="4">
    <name type="scientific">Sylvanvirus sp</name>
    <dbReference type="NCBI Taxonomy" id="2487774"/>
    <lineage>
        <taxon>Viruses</taxon>
    </lineage>
</organism>
<dbReference type="GO" id="GO:0003700">
    <property type="term" value="F:DNA-binding transcription factor activity"/>
    <property type="evidence" value="ECO:0007669"/>
    <property type="project" value="InterPro"/>
</dbReference>
<feature type="domain" description="HSF-type DNA-binding" evidence="3">
    <location>
        <begin position="5"/>
        <end position="104"/>
    </location>
</feature>
<dbReference type="EMBL" id="MK072512">
    <property type="protein sequence ID" value="AYV86680.1"/>
    <property type="molecule type" value="Genomic_DNA"/>
</dbReference>
<gene>
    <name evidence="4" type="ORF">Sylvanvirus6_21</name>
</gene>
<dbReference type="SUPFAM" id="SSF46785">
    <property type="entry name" value="Winged helix' DNA-binding domain"/>
    <property type="match status" value="1"/>
</dbReference>
<accession>A0A3G5AHN8</accession>
<dbReference type="InterPro" id="IPR036390">
    <property type="entry name" value="WH_DNA-bd_sf"/>
</dbReference>
<dbReference type="Gene3D" id="1.10.10.10">
    <property type="entry name" value="Winged helix-like DNA-binding domain superfamily/Winged helix DNA-binding domain"/>
    <property type="match status" value="1"/>
</dbReference>
<dbReference type="PANTHER" id="PTHR10015:SF206">
    <property type="entry name" value="HSF-TYPE DNA-BINDING DOMAIN-CONTAINING PROTEIN"/>
    <property type="match status" value="1"/>
</dbReference>
<feature type="region of interest" description="Disordered" evidence="2">
    <location>
        <begin position="330"/>
        <end position="349"/>
    </location>
</feature>
<dbReference type="SMART" id="SM00415">
    <property type="entry name" value="HSF"/>
    <property type="match status" value="1"/>
</dbReference>
<proteinExistence type="predicted"/>
<evidence type="ECO:0000256" key="1">
    <source>
        <dbReference type="ARBA" id="ARBA00023125"/>
    </source>
</evidence>
<evidence type="ECO:0000313" key="4">
    <source>
        <dbReference type="EMBL" id="AYV86680.1"/>
    </source>
</evidence>
<reference evidence="4" key="1">
    <citation type="submission" date="2018-10" db="EMBL/GenBank/DDBJ databases">
        <title>Hidden diversity of soil giant viruses.</title>
        <authorList>
            <person name="Schulz F."/>
            <person name="Alteio L."/>
            <person name="Goudeau D."/>
            <person name="Ryan E.M."/>
            <person name="Malmstrom R.R."/>
            <person name="Blanchard J."/>
            <person name="Woyke T."/>
        </authorList>
    </citation>
    <scope>NUCLEOTIDE SEQUENCE</scope>
    <source>
        <strain evidence="4">SYV1</strain>
    </source>
</reference>
<protein>
    <recommendedName>
        <fullName evidence="3">HSF-type DNA-binding domain-containing protein</fullName>
    </recommendedName>
</protein>
<sequence length="471" mass="54179">MSKPKFINFCEQLHQLLTKDQYTDIISWNEVGDEIRLYDCENFMTVVSPLLPNCPRRFESLLRILNQYKFQKRGGRTIPKEHISLYHEYFRRDDPSLIARIQKRVYLPGMSELTQVTKASMSIKRMQLLMEESFKIQKQIISILLTGLAESRRGMNKGISVGMKRVRSTLNTLNTSNSSYETKIEKRLDSGKDSGTDYKIESVSNESLNQPTGKPINQLISQPLVKRQRLQTCFDEPLNKCKIESMNSVSKDNRIENTKNTIENKLGNKPLVELIDALDISKKIERPKNKVGRPLKYHNNKTSVTNKLNQLNETNQSINHPLYTQTFADSQSYQPHQPHHRTHSTQSIQPIQSIQTKQLIEDDANENNGTNVTTHITQITSNMSLDPFDKPISLLSLDEIPPVESLSSLLEYYKIQHPHTSDGLDGFEHVEGMKQTMYREHLEDVFNLQNTTSINHINHINAVSNVDNMLT</sequence>
<dbReference type="GO" id="GO:0043565">
    <property type="term" value="F:sequence-specific DNA binding"/>
    <property type="evidence" value="ECO:0007669"/>
    <property type="project" value="InterPro"/>
</dbReference>
<dbReference type="PANTHER" id="PTHR10015">
    <property type="entry name" value="HEAT SHOCK TRANSCRIPTION FACTOR"/>
    <property type="match status" value="1"/>
</dbReference>
<dbReference type="InterPro" id="IPR036388">
    <property type="entry name" value="WH-like_DNA-bd_sf"/>
</dbReference>
<evidence type="ECO:0000256" key="2">
    <source>
        <dbReference type="SAM" id="MobiDB-lite"/>
    </source>
</evidence>
<dbReference type="InterPro" id="IPR000232">
    <property type="entry name" value="HSF_DNA-bd"/>
</dbReference>